<proteinExistence type="predicted"/>
<evidence type="ECO:0000313" key="2">
    <source>
        <dbReference type="Proteomes" id="UP000326570"/>
    </source>
</evidence>
<organism evidence="1 2">
    <name type="scientific">Adhaeribacter soli</name>
    <dbReference type="NCBI Taxonomy" id="2607655"/>
    <lineage>
        <taxon>Bacteria</taxon>
        <taxon>Pseudomonadati</taxon>
        <taxon>Bacteroidota</taxon>
        <taxon>Cytophagia</taxon>
        <taxon>Cytophagales</taxon>
        <taxon>Hymenobacteraceae</taxon>
        <taxon>Adhaeribacter</taxon>
    </lineage>
</organism>
<gene>
    <name evidence="1" type="ORF">F0P94_11075</name>
</gene>
<accession>A0A5N1IZ57</accession>
<evidence type="ECO:0000313" key="1">
    <source>
        <dbReference type="EMBL" id="KAA9333779.1"/>
    </source>
</evidence>
<reference evidence="1 2" key="1">
    <citation type="submission" date="2019-09" db="EMBL/GenBank/DDBJ databases">
        <title>Genome sequence of Adhaeribacter sp. M2.</title>
        <authorList>
            <person name="Srinivasan S."/>
        </authorList>
    </citation>
    <scope>NUCLEOTIDE SEQUENCE [LARGE SCALE GENOMIC DNA]</scope>
    <source>
        <strain evidence="1 2">M2</strain>
    </source>
</reference>
<comment type="caution">
    <text evidence="1">The sequence shown here is derived from an EMBL/GenBank/DDBJ whole genome shotgun (WGS) entry which is preliminary data.</text>
</comment>
<name>A0A5N1IZ57_9BACT</name>
<dbReference type="RefSeq" id="WP_150903945.1">
    <property type="nucleotide sequence ID" value="NZ_VTWT01000005.1"/>
</dbReference>
<dbReference type="AlphaFoldDB" id="A0A5N1IZ57"/>
<protein>
    <submittedName>
        <fullName evidence="1">Uncharacterized protein</fullName>
    </submittedName>
</protein>
<dbReference type="EMBL" id="VTWT01000005">
    <property type="protein sequence ID" value="KAA9333779.1"/>
    <property type="molecule type" value="Genomic_DNA"/>
</dbReference>
<dbReference type="Proteomes" id="UP000326570">
    <property type="component" value="Unassembled WGS sequence"/>
</dbReference>
<keyword evidence="2" id="KW-1185">Reference proteome</keyword>
<sequence>MKKFLEVNEDNIFEKDLVNKWISDCHNSLRPCIVVYYHDDLAHISANISHLLNLNKSGLQEELNRIDQDFFMLGIDHFHSSLHFWKVNDHKFTFDDIPRDKALVAAHKIYDILERRIRDLELK</sequence>